<dbReference type="AlphaFoldDB" id="A0A6J4K9U5"/>
<feature type="compositionally biased region" description="Basic residues" evidence="1">
    <location>
        <begin position="1"/>
        <end position="31"/>
    </location>
</feature>
<name>A0A6J4K9U5_9CHLR</name>
<accession>A0A6J4K9U5</accession>
<reference evidence="2" key="1">
    <citation type="submission" date="2020-02" db="EMBL/GenBank/DDBJ databases">
        <authorList>
            <person name="Meier V. D."/>
        </authorList>
    </citation>
    <scope>NUCLEOTIDE SEQUENCE</scope>
    <source>
        <strain evidence="2">AVDCRST_MAG77</strain>
    </source>
</reference>
<gene>
    <name evidence="2" type="ORF">AVDCRST_MAG77-5511</name>
</gene>
<evidence type="ECO:0000256" key="1">
    <source>
        <dbReference type="SAM" id="MobiDB-lite"/>
    </source>
</evidence>
<feature type="region of interest" description="Disordered" evidence="1">
    <location>
        <begin position="1"/>
        <end position="58"/>
    </location>
</feature>
<organism evidence="2">
    <name type="scientific">uncultured Chloroflexota bacterium</name>
    <dbReference type="NCBI Taxonomy" id="166587"/>
    <lineage>
        <taxon>Bacteria</taxon>
        <taxon>Bacillati</taxon>
        <taxon>Chloroflexota</taxon>
        <taxon>environmental samples</taxon>
    </lineage>
</organism>
<protein>
    <submittedName>
        <fullName evidence="2">ATP synthase F0 sector subunit c</fullName>
    </submittedName>
</protein>
<proteinExistence type="predicted"/>
<feature type="non-terminal residue" evidence="2">
    <location>
        <position position="1"/>
    </location>
</feature>
<feature type="compositionally biased region" description="Basic and acidic residues" evidence="1">
    <location>
        <begin position="38"/>
        <end position="49"/>
    </location>
</feature>
<evidence type="ECO:0000313" key="2">
    <source>
        <dbReference type="EMBL" id="CAA9299536.1"/>
    </source>
</evidence>
<dbReference type="EMBL" id="CADCTC010000287">
    <property type="protein sequence ID" value="CAA9299536.1"/>
    <property type="molecule type" value="Genomic_DNA"/>
</dbReference>
<sequence length="70" mass="8493">APYRRRHGNRVRGSRSGDRHRPRRARRHGSHRAQPGGGERRPHDDDHWPWPRRSRGHLLLRHRADHRVRL</sequence>
<feature type="non-terminal residue" evidence="2">
    <location>
        <position position="70"/>
    </location>
</feature>